<name>A0A382G3V8_9ZZZZ</name>
<dbReference type="AlphaFoldDB" id="A0A382G3V8"/>
<dbReference type="PROSITE" id="PS51257">
    <property type="entry name" value="PROKAR_LIPOPROTEIN"/>
    <property type="match status" value="1"/>
</dbReference>
<reference evidence="1" key="1">
    <citation type="submission" date="2018-05" db="EMBL/GenBank/DDBJ databases">
        <authorList>
            <person name="Lanie J.A."/>
            <person name="Ng W.-L."/>
            <person name="Kazmierczak K.M."/>
            <person name="Andrzejewski T.M."/>
            <person name="Davidsen T.M."/>
            <person name="Wayne K.J."/>
            <person name="Tettelin H."/>
            <person name="Glass J.I."/>
            <person name="Rusch D."/>
            <person name="Podicherti R."/>
            <person name="Tsui H.-C.T."/>
            <person name="Winkler M.E."/>
        </authorList>
    </citation>
    <scope>NUCLEOTIDE SEQUENCE</scope>
</reference>
<proteinExistence type="predicted"/>
<dbReference type="InterPro" id="IPR023296">
    <property type="entry name" value="Glyco_hydro_beta-prop_sf"/>
</dbReference>
<accession>A0A382G3V8</accession>
<evidence type="ECO:0008006" key="2">
    <source>
        <dbReference type="Google" id="ProtNLM"/>
    </source>
</evidence>
<sequence length="153" mass="17157">MALFMSKKRFFILILCIFLTSGCGANKSDNYIRVHDPTTIRNFDGKYMLFSTTGGSDDKGIKARYYSAEKGIWLAANDVLSEKNTPGWLKSLYPDNREKFWAPDLPFPDRKIMYFSTWSFSGQDGVASIGRAVGMGTTPNIDWVDDGKPVVST</sequence>
<dbReference type="SUPFAM" id="SSF75005">
    <property type="entry name" value="Arabinanase/levansucrase/invertase"/>
    <property type="match status" value="1"/>
</dbReference>
<protein>
    <recommendedName>
        <fullName evidence="2">Glycosyl hydrolase family 32 N-terminal domain-containing protein</fullName>
    </recommendedName>
</protein>
<gene>
    <name evidence="1" type="ORF">METZ01_LOCUS222814</name>
</gene>
<dbReference type="Gene3D" id="2.115.10.20">
    <property type="entry name" value="Glycosyl hydrolase domain, family 43"/>
    <property type="match status" value="1"/>
</dbReference>
<evidence type="ECO:0000313" key="1">
    <source>
        <dbReference type="EMBL" id="SVB69960.1"/>
    </source>
</evidence>
<feature type="non-terminal residue" evidence="1">
    <location>
        <position position="153"/>
    </location>
</feature>
<organism evidence="1">
    <name type="scientific">marine metagenome</name>
    <dbReference type="NCBI Taxonomy" id="408172"/>
    <lineage>
        <taxon>unclassified sequences</taxon>
        <taxon>metagenomes</taxon>
        <taxon>ecological metagenomes</taxon>
    </lineage>
</organism>
<dbReference type="EMBL" id="UINC01053444">
    <property type="protein sequence ID" value="SVB69960.1"/>
    <property type="molecule type" value="Genomic_DNA"/>
</dbReference>